<organism evidence="5 6">
    <name type="scientific">Brachionus plicatilis</name>
    <name type="common">Marine rotifer</name>
    <name type="synonym">Brachionus muelleri</name>
    <dbReference type="NCBI Taxonomy" id="10195"/>
    <lineage>
        <taxon>Eukaryota</taxon>
        <taxon>Metazoa</taxon>
        <taxon>Spiralia</taxon>
        <taxon>Gnathifera</taxon>
        <taxon>Rotifera</taxon>
        <taxon>Eurotatoria</taxon>
        <taxon>Monogononta</taxon>
        <taxon>Pseudotrocha</taxon>
        <taxon>Ploima</taxon>
        <taxon>Brachionidae</taxon>
        <taxon>Brachionus</taxon>
    </lineage>
</organism>
<keyword evidence="1 3" id="KW-0732">Signal</keyword>
<evidence type="ECO:0000259" key="4">
    <source>
        <dbReference type="Pfam" id="PF02225"/>
    </source>
</evidence>
<reference evidence="5 6" key="1">
    <citation type="journal article" date="2018" name="Sci. Rep.">
        <title>Genomic signatures of local adaptation to the degree of environmental predictability in rotifers.</title>
        <authorList>
            <person name="Franch-Gras L."/>
            <person name="Hahn C."/>
            <person name="Garcia-Roger E.M."/>
            <person name="Carmona M.J."/>
            <person name="Serra M."/>
            <person name="Gomez A."/>
        </authorList>
    </citation>
    <scope>NUCLEOTIDE SEQUENCE [LARGE SCALE GENOMIC DNA]</scope>
    <source>
        <strain evidence="5">HYR1</strain>
    </source>
</reference>
<sequence>MITSHLSLLLTFILVLGANAIQYISTPFPKTNKDGSISIVTQEGKLDTSELDFEELFFEVIHPKEISYTFRIKLAKGFGSSFQKPLENVKLIPTEPYNACGSILNGDKIRGNVAFVVRGDCSFTTKAVNSENVGAAALIITDNDPLNEMMIDMVGDDTQRVVNIPSVYLPWKDGYMIKKTIDKAHSGFALLGPNGEC</sequence>
<evidence type="ECO:0000256" key="1">
    <source>
        <dbReference type="ARBA" id="ARBA00022729"/>
    </source>
</evidence>
<dbReference type="OrthoDB" id="206201at2759"/>
<evidence type="ECO:0000313" key="5">
    <source>
        <dbReference type="EMBL" id="RNA39902.1"/>
    </source>
</evidence>
<dbReference type="Pfam" id="PF02225">
    <property type="entry name" value="PA"/>
    <property type="match status" value="1"/>
</dbReference>
<evidence type="ECO:0000313" key="6">
    <source>
        <dbReference type="Proteomes" id="UP000276133"/>
    </source>
</evidence>
<keyword evidence="2" id="KW-0325">Glycoprotein</keyword>
<feature type="domain" description="PA" evidence="4">
    <location>
        <begin position="91"/>
        <end position="175"/>
    </location>
</feature>
<feature type="signal peptide" evidence="3">
    <location>
        <begin position="1"/>
        <end position="20"/>
    </location>
</feature>
<dbReference type="Proteomes" id="UP000276133">
    <property type="component" value="Unassembled WGS sequence"/>
</dbReference>
<evidence type="ECO:0000256" key="2">
    <source>
        <dbReference type="ARBA" id="ARBA00023180"/>
    </source>
</evidence>
<feature type="chain" id="PRO_5018211679" evidence="3">
    <location>
        <begin position="21"/>
        <end position="197"/>
    </location>
</feature>
<dbReference type="PANTHER" id="PTHR22702:SF1">
    <property type="entry name" value="PROTEASE-ASSOCIATED DOMAIN-CONTAINING PROTEIN 1"/>
    <property type="match status" value="1"/>
</dbReference>
<dbReference type="AlphaFoldDB" id="A0A3M7SW25"/>
<evidence type="ECO:0000256" key="3">
    <source>
        <dbReference type="SAM" id="SignalP"/>
    </source>
</evidence>
<protein>
    <submittedName>
        <fullName evidence="5">PRADC1 isoform X1</fullName>
    </submittedName>
</protein>
<dbReference type="InterPro" id="IPR003137">
    <property type="entry name" value="PA_domain"/>
</dbReference>
<gene>
    <name evidence="5" type="ORF">BpHYR1_030925</name>
</gene>
<keyword evidence="6" id="KW-1185">Reference proteome</keyword>
<dbReference type="InterPro" id="IPR046450">
    <property type="entry name" value="PA_dom_sf"/>
</dbReference>
<name>A0A3M7SW25_BRAPC</name>
<comment type="caution">
    <text evidence="5">The sequence shown here is derived from an EMBL/GenBank/DDBJ whole genome shotgun (WGS) entry which is preliminary data.</text>
</comment>
<proteinExistence type="predicted"/>
<dbReference type="SUPFAM" id="SSF52025">
    <property type="entry name" value="PA domain"/>
    <property type="match status" value="1"/>
</dbReference>
<dbReference type="EMBL" id="REGN01000696">
    <property type="protein sequence ID" value="RNA39902.1"/>
    <property type="molecule type" value="Genomic_DNA"/>
</dbReference>
<accession>A0A3M7SW25</accession>
<dbReference type="PANTHER" id="PTHR22702">
    <property type="entry name" value="PROTEASE-ASSOCIATED DOMAIN-CONTAINING PROTEIN"/>
    <property type="match status" value="1"/>
</dbReference>
<dbReference type="Gene3D" id="3.50.30.30">
    <property type="match status" value="1"/>
</dbReference>